<dbReference type="KEGG" id="dwd:DSCW_46390"/>
<dbReference type="Pfam" id="PF12797">
    <property type="entry name" value="Fer4_2"/>
    <property type="match status" value="1"/>
</dbReference>
<dbReference type="Proteomes" id="UP000427769">
    <property type="component" value="Chromosome"/>
</dbReference>
<dbReference type="PROSITE" id="PS51379">
    <property type="entry name" value="4FE4S_FER_2"/>
    <property type="match status" value="1"/>
</dbReference>
<evidence type="ECO:0000313" key="8">
    <source>
        <dbReference type="EMBL" id="BBO77222.1"/>
    </source>
</evidence>
<dbReference type="GO" id="GO:0046872">
    <property type="term" value="F:metal ion binding"/>
    <property type="evidence" value="ECO:0007669"/>
    <property type="project" value="UniProtKB-KW"/>
</dbReference>
<dbReference type="GO" id="GO:0015944">
    <property type="term" value="P:formate oxidation"/>
    <property type="evidence" value="ECO:0007669"/>
    <property type="project" value="InterPro"/>
</dbReference>
<dbReference type="AlphaFoldDB" id="A0A5K7Z5E3"/>
<gene>
    <name evidence="8" type="ORF">DSCW_46390</name>
</gene>
<dbReference type="SUPFAM" id="SSF54862">
    <property type="entry name" value="4Fe-4S ferredoxins"/>
    <property type="match status" value="1"/>
</dbReference>
<dbReference type="PANTHER" id="PTHR43545:SF6">
    <property type="entry name" value="FORMATE DEHYDROGENASE, NITRATE-INDUCIBLE, IRON-SULFUR SUBUNIT"/>
    <property type="match status" value="1"/>
</dbReference>
<dbReference type="RefSeq" id="WP_155305989.1">
    <property type="nucleotide sequence ID" value="NZ_AP021875.1"/>
</dbReference>
<accession>A0A5K7Z5E3</accession>
<proteinExistence type="predicted"/>
<evidence type="ECO:0000256" key="4">
    <source>
        <dbReference type="ARBA" id="ARBA00022737"/>
    </source>
</evidence>
<protein>
    <submittedName>
        <fullName evidence="8">Formate dehydrogenase subunit beta</fullName>
    </submittedName>
</protein>
<keyword evidence="9" id="KW-1185">Reference proteome</keyword>
<dbReference type="InterPro" id="IPR051555">
    <property type="entry name" value="FDH_Electron_Transfer_Unit"/>
</dbReference>
<reference evidence="8 9" key="1">
    <citation type="submission" date="2019-11" db="EMBL/GenBank/DDBJ databases">
        <title>Comparative genomics of hydrocarbon-degrading Desulfosarcina strains.</title>
        <authorList>
            <person name="Watanabe M."/>
            <person name="Kojima H."/>
            <person name="Fukui M."/>
        </authorList>
    </citation>
    <scope>NUCLEOTIDE SEQUENCE [LARGE SCALE GENOMIC DNA]</scope>
    <source>
        <strain evidence="8 9">PP31</strain>
    </source>
</reference>
<dbReference type="Gene3D" id="3.30.70.20">
    <property type="match status" value="2"/>
</dbReference>
<keyword evidence="3" id="KW-0479">Metal-binding</keyword>
<evidence type="ECO:0000256" key="2">
    <source>
        <dbReference type="ARBA" id="ARBA00022485"/>
    </source>
</evidence>
<dbReference type="OrthoDB" id="9789030at2"/>
<name>A0A5K7Z5E3_9BACT</name>
<keyword evidence="5" id="KW-0408">Iron</keyword>
<comment type="subcellular location">
    <subcellularLocation>
        <location evidence="1">Cell envelope</location>
    </subcellularLocation>
</comment>
<dbReference type="EMBL" id="AP021875">
    <property type="protein sequence ID" value="BBO77222.1"/>
    <property type="molecule type" value="Genomic_DNA"/>
</dbReference>
<evidence type="ECO:0000256" key="6">
    <source>
        <dbReference type="ARBA" id="ARBA00023014"/>
    </source>
</evidence>
<organism evidence="8 9">
    <name type="scientific">Desulfosarcina widdelii</name>
    <dbReference type="NCBI Taxonomy" id="947919"/>
    <lineage>
        <taxon>Bacteria</taxon>
        <taxon>Pseudomonadati</taxon>
        <taxon>Thermodesulfobacteriota</taxon>
        <taxon>Desulfobacteria</taxon>
        <taxon>Desulfobacterales</taxon>
        <taxon>Desulfosarcinaceae</taxon>
        <taxon>Desulfosarcina</taxon>
    </lineage>
</organism>
<dbReference type="PIRSF" id="PIRSF036298">
    <property type="entry name" value="FDH_4Fe4S"/>
    <property type="match status" value="1"/>
</dbReference>
<dbReference type="PANTHER" id="PTHR43545">
    <property type="entry name" value="FORMATE DEHYDROGENASE, NITRATE-INDUCIBLE, IRON-SULFUR SUBUNIT"/>
    <property type="match status" value="1"/>
</dbReference>
<sequence length="239" mass="27014">MSYSFFIDTERCTACRACQVACKQWHDLPAEKTQNWGTFQNPPDLSFMTYKLVRMKEEVIDGKLRWLFLPEQCRHCIEPPCLETADDPQAIYKDEKTGAVIFTANTKNLDANEIIESCPYNIPRKAADGTLAKCDMCNDRVTNGLLPACVQTCPTGAMNFGEREDMLSLADQRLAQVRKKYSKAQLVDSDDVNVIYLITAAPSDYHRNLMAAAGVHGFTRQMALKKMMRPFGRAIRQLA</sequence>
<evidence type="ECO:0000313" key="9">
    <source>
        <dbReference type="Proteomes" id="UP000427769"/>
    </source>
</evidence>
<dbReference type="Pfam" id="PF13247">
    <property type="entry name" value="Fer4_11"/>
    <property type="match status" value="1"/>
</dbReference>
<keyword evidence="2" id="KW-0004">4Fe-4S</keyword>
<keyword evidence="6" id="KW-0411">Iron-sulfur</keyword>
<dbReference type="GO" id="GO:0030313">
    <property type="term" value="C:cell envelope"/>
    <property type="evidence" value="ECO:0007669"/>
    <property type="project" value="UniProtKB-SubCell"/>
</dbReference>
<evidence type="ECO:0000256" key="1">
    <source>
        <dbReference type="ARBA" id="ARBA00004196"/>
    </source>
</evidence>
<dbReference type="CDD" id="cd10559">
    <property type="entry name" value="W-FDH"/>
    <property type="match status" value="1"/>
</dbReference>
<evidence type="ECO:0000259" key="7">
    <source>
        <dbReference type="PROSITE" id="PS51379"/>
    </source>
</evidence>
<dbReference type="GO" id="GO:0045333">
    <property type="term" value="P:cellular respiration"/>
    <property type="evidence" value="ECO:0007669"/>
    <property type="project" value="InterPro"/>
</dbReference>
<keyword evidence="4" id="KW-0677">Repeat</keyword>
<evidence type="ECO:0000256" key="5">
    <source>
        <dbReference type="ARBA" id="ARBA00023004"/>
    </source>
</evidence>
<feature type="domain" description="4Fe-4S ferredoxin-type" evidence="7">
    <location>
        <begin position="3"/>
        <end position="33"/>
    </location>
</feature>
<dbReference type="GO" id="GO:0051539">
    <property type="term" value="F:4 iron, 4 sulfur cluster binding"/>
    <property type="evidence" value="ECO:0007669"/>
    <property type="project" value="UniProtKB-KW"/>
</dbReference>
<evidence type="ECO:0000256" key="3">
    <source>
        <dbReference type="ARBA" id="ARBA00022723"/>
    </source>
</evidence>
<dbReference type="InterPro" id="IPR014603">
    <property type="entry name" value="Formate_DH_Fe-S_su"/>
</dbReference>
<dbReference type="InterPro" id="IPR017896">
    <property type="entry name" value="4Fe4S_Fe-S-bd"/>
</dbReference>